<feature type="compositionally biased region" description="Acidic residues" evidence="14">
    <location>
        <begin position="749"/>
        <end position="759"/>
    </location>
</feature>
<keyword evidence="11 15" id="KW-1133">Transmembrane helix</keyword>
<dbReference type="PROSITE" id="PS51292">
    <property type="entry name" value="ZF_RING_CH"/>
    <property type="match status" value="1"/>
</dbReference>
<keyword evidence="7" id="KW-0479">Metal-binding</keyword>
<dbReference type="EC" id="2.3.2.27" evidence="4"/>
<evidence type="ECO:0000256" key="12">
    <source>
        <dbReference type="ARBA" id="ARBA00023136"/>
    </source>
</evidence>
<evidence type="ECO:0000313" key="19">
    <source>
        <dbReference type="Proteomes" id="UP000813385"/>
    </source>
</evidence>
<feature type="transmembrane region" description="Helical" evidence="15">
    <location>
        <begin position="1670"/>
        <end position="1693"/>
    </location>
</feature>
<feature type="transmembrane region" description="Helical" evidence="15">
    <location>
        <begin position="1520"/>
        <end position="1541"/>
    </location>
</feature>
<dbReference type="PROSITE" id="PS50089">
    <property type="entry name" value="ZF_RING_2"/>
    <property type="match status" value="1"/>
</dbReference>
<feature type="transmembrane region" description="Helical" evidence="15">
    <location>
        <begin position="1078"/>
        <end position="1105"/>
    </location>
</feature>
<gene>
    <name evidence="18" type="ORF">B0T11DRAFT_248409</name>
</gene>
<feature type="region of interest" description="Disordered" evidence="14">
    <location>
        <begin position="1721"/>
        <end position="1740"/>
    </location>
</feature>
<feature type="domain" description="RING-CH-type" evidence="17">
    <location>
        <begin position="45"/>
        <end position="106"/>
    </location>
</feature>
<feature type="transmembrane region" description="Helical" evidence="15">
    <location>
        <begin position="946"/>
        <end position="967"/>
    </location>
</feature>
<comment type="pathway">
    <text evidence="3">Protein modification; protein ubiquitination.</text>
</comment>
<evidence type="ECO:0000256" key="14">
    <source>
        <dbReference type="SAM" id="MobiDB-lite"/>
    </source>
</evidence>
<sequence>MDDTPIVPLPELFAASEQQLRAAPHRHHSRGNLNPPEGARWRSSDNNADPDTCRICRGEATQDEPLFYPCKCSGSIKYVHQDCLMEWLSHSQKKHCELCKTPFRFTKLYSPQMPTTLPVHIFIGHVAKYLFKNMMVWLRGALVITVWLCCLPGLMRSVWSLLFWLSDIGVGGGGPFWPVHAPRHMGDVAVSDPTSTCPASPLISASAAADGLGEILRNYSGAPYTASWRGINISTNDSLSSAVMRAAAGSLAAANTQLEGTCPAAPALVVEAHTSLLSDVSFLQNLSRYPLVNRTVVHVLEGQIITILVIVCFILVILVRDYVVQQQPEINMRAALEEVRLREERLRAREMENPQDPAHVPDEPAEPVEQAEIGSPGGRVTNGTGNTFENITESSASEDPALPTPPDSAAADTASNDNTPLPQAAPPQRPPQDSPVATVHEYLRIYRQEDGDPTRILKAIEDENLEESLGYWARVTRSMMEKKEGATGPEAGMAAGETPNTASASFPTPTLMPAPTAPHFAWLPENPDLDHVRQFNGVQPTTDVKGKGKDVEGASDGPAAADDTETHPSPPSFQPLRPRAVSDGPQRHETVNPLANNSWSFAGLPVQTPTEQPDAADREKSGSPDEDLERLQGLDDLSTIASDVASVHAHNDAPEPQVAEPQVIPPNDEVVPEVEPADGALAVRPPLQRGMMDRLADFMWGDVEAAREIELDAGHGAMLGDEHDHDHDHEHDHHHDHEHEHDHGHDHDHDDEDDDDFEDIPEDEMLEDRDPEVIEAAAAAGIDPEAVDDAEDIDGILELIGMRGPLVGLFQNAVFCAVLVSVTIFVCVFLPYNIGRVSIWGLMNPSRLLNMVFGLTKFVQDVVVSLTASACSGFLALMYYTGKAFGWWLPSAQRSCHALMRHTWTISSNATMRVADAIVNDFPVPSNLDVPTFSAISHMALIDLKLHVASIFFGLVDAVALIVDGGLPSKAAELFFLTIDYGIRLAGYAKEIPRQLLDPSSWVISIGGSSAPTAVTLDLASWSGTDRFWAILCGYTSICATGALYLRRGAPFSSGQVAQEWEASLIDILNQASGVMKVILIISIEMLVFPLYCGLLLDVALLPLFEGATMKSRLAFTLQFPLTSIFVHWFVGTGYMFHFALFVSMCRKIMRKGVLYFIRDPDDPEFHPVRDVLERNVTTQLRKILFSAFVYGALVIICLGGVVWGLCLSIPSVLPIHYSSNEPVLEFPIDLLFYNFAMPLAVKFFRPSDGLHAMYTWWLRKCARFLRLSWFLFGERRIDEEGLLALRSGSPHMARPWWRRYFLELNKNNEVVPKTWNDLFEGGKARPTSSISPEKMRTMVLKKRQLVRTGQLVKDGLFVRTPASDQVKIPKGRRVFFDVTEDGIPKDANVDAGAAEVYASDQYQLAYVPPNFRSRMFIFVLLIWIFAAVTGVGFTIVPLIFGRRIFKLMIPAHARTNDIYAFSIGVHILGSLAYLIFRARTIGKRIALAATQALSPARASDTARRLGAGLWQGAKFCYTYAMLLVVFPVILASVMELYLIIPMHTYINPPGPLVVTSSSPSDGVVTSGAVVPNRHTAHVIQSWTLGLLYVRLGARAITSLYAGTRAAGAVRAVLRRGWLRPDVGVLTRAFVIPGLVLASIAIFGPAQVTAMLERRGMLGVPAPAPHDLTIIYRLSYPAAALSAIAAATLWSILRVFSSWKTRIRDEAYLIGERLHNFGVSTAGAGSNGGGPPWRGHGTQF</sequence>
<accession>A0A8K0X7M8</accession>
<feature type="compositionally biased region" description="Basic and acidic residues" evidence="14">
    <location>
        <begin position="720"/>
        <end position="748"/>
    </location>
</feature>
<feature type="transmembrane region" description="Helical" evidence="15">
    <location>
        <begin position="1125"/>
        <end position="1143"/>
    </location>
</feature>
<feature type="transmembrane region" description="Helical" evidence="15">
    <location>
        <begin position="1028"/>
        <end position="1046"/>
    </location>
</feature>
<dbReference type="PANTHER" id="PTHR13145:SF0">
    <property type="entry name" value="E3 UBIQUITIN-PROTEIN LIGASE MARCHF6"/>
    <property type="match status" value="1"/>
</dbReference>
<evidence type="ECO:0000256" key="7">
    <source>
        <dbReference type="ARBA" id="ARBA00022723"/>
    </source>
</evidence>
<evidence type="ECO:0000313" key="18">
    <source>
        <dbReference type="EMBL" id="KAH7374449.1"/>
    </source>
</evidence>
<keyword evidence="19" id="KW-1185">Reference proteome</keyword>
<evidence type="ECO:0000256" key="5">
    <source>
        <dbReference type="ARBA" id="ARBA00022679"/>
    </source>
</evidence>
<dbReference type="InterPro" id="IPR013083">
    <property type="entry name" value="Znf_RING/FYVE/PHD"/>
</dbReference>
<dbReference type="Pfam" id="PF12906">
    <property type="entry name" value="RINGv"/>
    <property type="match status" value="1"/>
</dbReference>
<feature type="transmembrane region" description="Helical" evidence="15">
    <location>
        <begin position="812"/>
        <end position="834"/>
    </location>
</feature>
<reference evidence="18" key="1">
    <citation type="journal article" date="2021" name="Nat. Commun.">
        <title>Genetic determinants of endophytism in the Arabidopsis root mycobiome.</title>
        <authorList>
            <person name="Mesny F."/>
            <person name="Miyauchi S."/>
            <person name="Thiergart T."/>
            <person name="Pickel B."/>
            <person name="Atanasova L."/>
            <person name="Karlsson M."/>
            <person name="Huettel B."/>
            <person name="Barry K.W."/>
            <person name="Haridas S."/>
            <person name="Chen C."/>
            <person name="Bauer D."/>
            <person name="Andreopoulos W."/>
            <person name="Pangilinan J."/>
            <person name="LaButti K."/>
            <person name="Riley R."/>
            <person name="Lipzen A."/>
            <person name="Clum A."/>
            <person name="Drula E."/>
            <person name="Henrissat B."/>
            <person name="Kohler A."/>
            <person name="Grigoriev I.V."/>
            <person name="Martin F.M."/>
            <person name="Hacquard S."/>
        </authorList>
    </citation>
    <scope>NUCLEOTIDE SEQUENCE</scope>
    <source>
        <strain evidence="18">MPI-CAGE-AT-0016</strain>
    </source>
</reference>
<keyword evidence="10" id="KW-0862">Zinc</keyword>
<feature type="transmembrane region" description="Helical" evidence="15">
    <location>
        <begin position="1417"/>
        <end position="1439"/>
    </location>
</feature>
<feature type="compositionally biased region" description="Pro residues" evidence="14">
    <location>
        <begin position="423"/>
        <end position="433"/>
    </location>
</feature>
<evidence type="ECO:0000259" key="17">
    <source>
        <dbReference type="PROSITE" id="PS51292"/>
    </source>
</evidence>
<evidence type="ECO:0000256" key="15">
    <source>
        <dbReference type="SAM" id="Phobius"/>
    </source>
</evidence>
<feature type="transmembrane region" description="Helical" evidence="15">
    <location>
        <begin position="1184"/>
        <end position="1207"/>
    </location>
</feature>
<comment type="subcellular location">
    <subcellularLocation>
        <location evidence="2">Membrane</location>
        <topology evidence="2">Multi-pass membrane protein</topology>
    </subcellularLocation>
</comment>
<dbReference type="GO" id="GO:0036503">
    <property type="term" value="P:ERAD pathway"/>
    <property type="evidence" value="ECO:0007669"/>
    <property type="project" value="TreeGrafter"/>
</dbReference>
<dbReference type="PANTHER" id="PTHR13145">
    <property type="entry name" value="SSM4 PROTEIN"/>
    <property type="match status" value="1"/>
</dbReference>
<dbReference type="CDD" id="cd16702">
    <property type="entry name" value="RING_CH-C4HC3_MARCH6"/>
    <property type="match status" value="1"/>
</dbReference>
<keyword evidence="5" id="KW-0808">Transferase</keyword>
<dbReference type="GO" id="GO:0061630">
    <property type="term" value="F:ubiquitin protein ligase activity"/>
    <property type="evidence" value="ECO:0007669"/>
    <property type="project" value="UniProtKB-EC"/>
</dbReference>
<evidence type="ECO:0000259" key="16">
    <source>
        <dbReference type="PROSITE" id="PS50089"/>
    </source>
</evidence>
<dbReference type="Pfam" id="PF23113">
    <property type="entry name" value="MARCHF6_C"/>
    <property type="match status" value="1"/>
</dbReference>
<feature type="transmembrane region" description="Helical" evidence="15">
    <location>
        <begin position="304"/>
        <end position="323"/>
    </location>
</feature>
<dbReference type="OrthoDB" id="1108038at2759"/>
<evidence type="ECO:0000256" key="8">
    <source>
        <dbReference type="ARBA" id="ARBA00022771"/>
    </source>
</evidence>
<dbReference type="EMBL" id="JAGPXD010000001">
    <property type="protein sequence ID" value="KAH7374449.1"/>
    <property type="molecule type" value="Genomic_DNA"/>
</dbReference>
<dbReference type="Proteomes" id="UP000813385">
    <property type="component" value="Unassembled WGS sequence"/>
</dbReference>
<protein>
    <recommendedName>
        <fullName evidence="4">RING-type E3 ubiquitin transferase</fullName>
        <ecNumber evidence="4">2.3.2.27</ecNumber>
    </recommendedName>
</protein>
<feature type="region of interest" description="Disordered" evidence="14">
    <location>
        <begin position="350"/>
        <end position="435"/>
    </location>
</feature>
<dbReference type="Pfam" id="PF25417">
    <property type="entry name" value="DUF7889"/>
    <property type="match status" value="1"/>
</dbReference>
<dbReference type="InterPro" id="IPR057211">
    <property type="entry name" value="DUF7889"/>
</dbReference>
<feature type="region of interest" description="Disordered" evidence="14">
    <location>
        <begin position="717"/>
        <end position="759"/>
    </location>
</feature>
<feature type="transmembrane region" description="Helical" evidence="15">
    <location>
        <begin position="1626"/>
        <end position="1650"/>
    </location>
</feature>
<dbReference type="InterPro" id="IPR056521">
    <property type="entry name" value="MARCHF6-like_C"/>
</dbReference>
<evidence type="ECO:0000256" key="13">
    <source>
        <dbReference type="PROSITE-ProRule" id="PRU00175"/>
    </source>
</evidence>
<comment type="catalytic activity">
    <reaction evidence="1">
        <text>S-ubiquitinyl-[E2 ubiquitin-conjugating enzyme]-L-cysteine + [acceptor protein]-L-lysine = [E2 ubiquitin-conjugating enzyme]-L-cysteine + N(6)-ubiquitinyl-[acceptor protein]-L-lysine.</text>
        <dbReference type="EC" id="2.3.2.27"/>
    </reaction>
</comment>
<evidence type="ECO:0000256" key="6">
    <source>
        <dbReference type="ARBA" id="ARBA00022692"/>
    </source>
</evidence>
<feature type="transmembrane region" description="Helical" evidence="15">
    <location>
        <begin position="1459"/>
        <end position="1477"/>
    </location>
</feature>
<feature type="transmembrane region" description="Helical" evidence="15">
    <location>
        <begin position="136"/>
        <end position="155"/>
    </location>
</feature>
<comment type="caution">
    <text evidence="18">The sequence shown here is derived from an EMBL/GenBank/DDBJ whole genome shotgun (WGS) entry which is preliminary data.</text>
</comment>
<evidence type="ECO:0000256" key="9">
    <source>
        <dbReference type="ARBA" id="ARBA00022786"/>
    </source>
</evidence>
<dbReference type="Gene3D" id="3.30.40.10">
    <property type="entry name" value="Zinc/RING finger domain, C3HC4 (zinc finger)"/>
    <property type="match status" value="1"/>
</dbReference>
<evidence type="ECO:0000256" key="3">
    <source>
        <dbReference type="ARBA" id="ARBA00004906"/>
    </source>
</evidence>
<dbReference type="InterPro" id="IPR011016">
    <property type="entry name" value="Znf_RING-CH"/>
</dbReference>
<evidence type="ECO:0000256" key="4">
    <source>
        <dbReference type="ARBA" id="ARBA00012483"/>
    </source>
</evidence>
<evidence type="ECO:0000256" key="1">
    <source>
        <dbReference type="ARBA" id="ARBA00000900"/>
    </source>
</evidence>
<keyword evidence="9" id="KW-0833">Ubl conjugation pathway</keyword>
<feature type="compositionally biased region" description="Polar residues" evidence="14">
    <location>
        <begin position="381"/>
        <end position="397"/>
    </location>
</feature>
<evidence type="ECO:0000256" key="11">
    <source>
        <dbReference type="ARBA" id="ARBA00022989"/>
    </source>
</evidence>
<dbReference type="FunFam" id="3.30.40.10:FF:000287">
    <property type="entry name" value="RING finger membrane protein"/>
    <property type="match status" value="1"/>
</dbReference>
<dbReference type="GO" id="GO:0008270">
    <property type="term" value="F:zinc ion binding"/>
    <property type="evidence" value="ECO:0007669"/>
    <property type="project" value="UniProtKB-KW"/>
</dbReference>
<feature type="compositionally biased region" description="Low complexity" evidence="14">
    <location>
        <begin position="407"/>
        <end position="422"/>
    </location>
</feature>
<keyword evidence="12 15" id="KW-0472">Membrane</keyword>
<feature type="compositionally biased region" description="Basic and acidic residues" evidence="14">
    <location>
        <begin position="615"/>
        <end position="627"/>
    </location>
</feature>
<evidence type="ECO:0000256" key="2">
    <source>
        <dbReference type="ARBA" id="ARBA00004141"/>
    </source>
</evidence>
<dbReference type="SMART" id="SM00744">
    <property type="entry name" value="RINGv"/>
    <property type="match status" value="1"/>
</dbReference>
<dbReference type="SUPFAM" id="SSF57850">
    <property type="entry name" value="RING/U-box"/>
    <property type="match status" value="1"/>
</dbReference>
<feature type="region of interest" description="Disordered" evidence="14">
    <location>
        <begin position="18"/>
        <end position="47"/>
    </location>
</feature>
<proteinExistence type="predicted"/>
<feature type="domain" description="RING-type" evidence="16">
    <location>
        <begin position="53"/>
        <end position="100"/>
    </location>
</feature>
<organism evidence="18 19">
    <name type="scientific">Plectosphaerella cucumerina</name>
    <dbReference type="NCBI Taxonomy" id="40658"/>
    <lineage>
        <taxon>Eukaryota</taxon>
        <taxon>Fungi</taxon>
        <taxon>Dikarya</taxon>
        <taxon>Ascomycota</taxon>
        <taxon>Pezizomycotina</taxon>
        <taxon>Sordariomycetes</taxon>
        <taxon>Hypocreomycetidae</taxon>
        <taxon>Glomerellales</taxon>
        <taxon>Plectosphaerellaceae</taxon>
        <taxon>Plectosphaerella</taxon>
    </lineage>
</organism>
<dbReference type="GO" id="GO:0005789">
    <property type="term" value="C:endoplasmic reticulum membrane"/>
    <property type="evidence" value="ECO:0007669"/>
    <property type="project" value="TreeGrafter"/>
</dbReference>
<keyword evidence="8 13" id="KW-0863">Zinc-finger</keyword>
<dbReference type="InterPro" id="IPR001841">
    <property type="entry name" value="Znf_RING"/>
</dbReference>
<keyword evidence="6 15" id="KW-0812">Transmembrane</keyword>
<evidence type="ECO:0000256" key="10">
    <source>
        <dbReference type="ARBA" id="ARBA00022833"/>
    </source>
</evidence>
<feature type="region of interest" description="Disordered" evidence="14">
    <location>
        <begin position="482"/>
        <end position="627"/>
    </location>
</feature>
<name>A0A8K0X7M8_9PEZI</name>